<dbReference type="AlphaFoldDB" id="A0AA35X2V1"/>
<dbReference type="Proteomes" id="UP001174909">
    <property type="component" value="Unassembled WGS sequence"/>
</dbReference>
<proteinExistence type="predicted"/>
<comment type="subcellular location">
    <subcellularLocation>
        <location evidence="1">Membrane</location>
        <topology evidence="1">Single-pass type I membrane protein</topology>
    </subcellularLocation>
</comment>
<keyword evidence="7" id="KW-0812">Transmembrane</keyword>
<keyword evidence="3" id="KW-1015">Disulfide bond</keyword>
<dbReference type="InterPro" id="IPR007110">
    <property type="entry name" value="Ig-like_dom"/>
</dbReference>
<keyword evidence="10" id="KW-1185">Reference proteome</keyword>
<dbReference type="EMBL" id="CASHTH010002959">
    <property type="protein sequence ID" value="CAI8037796.1"/>
    <property type="molecule type" value="Genomic_DNA"/>
</dbReference>
<sequence length="503" mass="53780">MHIADPPSIVYTTEYALHRETEFGKGGHLSCVVQTSPDTESLVTWWAGGELLEEEGGKYRMTSSVLSNQVTVFRLEMEAVEQSDIGPYLCQLSSQYNIEETQEAWIKVDYRNEASVDVDGGTVTGGGRGGGSKSLDQTSASSLRSVAVLMCLVMVAGLGTWGVLVKRRGDPLKLSCRGVNGCHLHPARWANITGGRSQEIKSGISETGVLTISSATSDVGGQKYRCTCGAESMCYDIHVPPLVTIEQSSADVVVGGEVEVACYAVDGYPTPTEILLVHPRWTKTVQNGQLYSLKNLGLDDSGRLECILPNVSGQPSAVGQLNVFNKPQLVNTTDAVVSFDRQTEGRLATLSCSVLKNQCRTVVMFSKEGSPVKLDNSRYTQYDRVSHDSLVSFLIIGGVGPEDIGHYECLLYANYSTLIPVATQGLEVLSLSPPPQPTTPSTGGSTPLECTNGDNQVVVGLAVALALVVVLSLIIIAVLALCLFHNKRSTTTHASKASSTTTL</sequence>
<keyword evidence="2 7" id="KW-0472">Membrane</keyword>
<evidence type="ECO:0000259" key="8">
    <source>
        <dbReference type="PROSITE" id="PS50835"/>
    </source>
</evidence>
<dbReference type="InterPro" id="IPR036179">
    <property type="entry name" value="Ig-like_dom_sf"/>
</dbReference>
<evidence type="ECO:0000256" key="3">
    <source>
        <dbReference type="ARBA" id="ARBA00023157"/>
    </source>
</evidence>
<evidence type="ECO:0000256" key="4">
    <source>
        <dbReference type="ARBA" id="ARBA00023180"/>
    </source>
</evidence>
<evidence type="ECO:0000313" key="10">
    <source>
        <dbReference type="Proteomes" id="UP001174909"/>
    </source>
</evidence>
<protein>
    <submittedName>
        <fullName evidence="9">Contactin-5</fullName>
    </submittedName>
</protein>
<keyword evidence="5" id="KW-0393">Immunoglobulin domain</keyword>
<dbReference type="SUPFAM" id="SSF48726">
    <property type="entry name" value="Immunoglobulin"/>
    <property type="match status" value="3"/>
</dbReference>
<gene>
    <name evidence="9" type="ORF">GBAR_LOCUS21128</name>
</gene>
<dbReference type="InterPro" id="IPR051275">
    <property type="entry name" value="Cell_adhesion_signaling"/>
</dbReference>
<keyword evidence="4" id="KW-0325">Glycoprotein</keyword>
<feature type="domain" description="Ig-like" evidence="8">
    <location>
        <begin position="327"/>
        <end position="409"/>
    </location>
</feature>
<evidence type="ECO:0000256" key="1">
    <source>
        <dbReference type="ARBA" id="ARBA00004479"/>
    </source>
</evidence>
<feature type="region of interest" description="Disordered" evidence="6">
    <location>
        <begin position="430"/>
        <end position="449"/>
    </location>
</feature>
<keyword evidence="7" id="KW-1133">Transmembrane helix</keyword>
<reference evidence="9" key="1">
    <citation type="submission" date="2023-03" db="EMBL/GenBank/DDBJ databases">
        <authorList>
            <person name="Steffen K."/>
            <person name="Cardenas P."/>
        </authorList>
    </citation>
    <scope>NUCLEOTIDE SEQUENCE</scope>
</reference>
<feature type="transmembrane region" description="Helical" evidence="7">
    <location>
        <begin position="143"/>
        <end position="164"/>
    </location>
</feature>
<evidence type="ECO:0000256" key="7">
    <source>
        <dbReference type="SAM" id="Phobius"/>
    </source>
</evidence>
<evidence type="ECO:0000313" key="9">
    <source>
        <dbReference type="EMBL" id="CAI8037796.1"/>
    </source>
</evidence>
<evidence type="ECO:0000256" key="6">
    <source>
        <dbReference type="SAM" id="MobiDB-lite"/>
    </source>
</evidence>
<organism evidence="9 10">
    <name type="scientific">Geodia barretti</name>
    <name type="common">Barrett's horny sponge</name>
    <dbReference type="NCBI Taxonomy" id="519541"/>
    <lineage>
        <taxon>Eukaryota</taxon>
        <taxon>Metazoa</taxon>
        <taxon>Porifera</taxon>
        <taxon>Demospongiae</taxon>
        <taxon>Heteroscleromorpha</taxon>
        <taxon>Tetractinellida</taxon>
        <taxon>Astrophorina</taxon>
        <taxon>Geodiidae</taxon>
        <taxon>Geodia</taxon>
    </lineage>
</organism>
<comment type="caution">
    <text evidence="9">The sequence shown here is derived from an EMBL/GenBank/DDBJ whole genome shotgun (WGS) entry which is preliminary data.</text>
</comment>
<feature type="transmembrane region" description="Helical" evidence="7">
    <location>
        <begin position="457"/>
        <end position="484"/>
    </location>
</feature>
<dbReference type="Gene3D" id="2.60.40.10">
    <property type="entry name" value="Immunoglobulins"/>
    <property type="match status" value="3"/>
</dbReference>
<dbReference type="GO" id="GO:0016020">
    <property type="term" value="C:membrane"/>
    <property type="evidence" value="ECO:0007669"/>
    <property type="project" value="UniProtKB-SubCell"/>
</dbReference>
<dbReference type="InterPro" id="IPR013783">
    <property type="entry name" value="Ig-like_fold"/>
</dbReference>
<dbReference type="SMART" id="SM00409">
    <property type="entry name" value="IG"/>
    <property type="match status" value="4"/>
</dbReference>
<dbReference type="InterPro" id="IPR003599">
    <property type="entry name" value="Ig_sub"/>
</dbReference>
<feature type="domain" description="Ig-like" evidence="8">
    <location>
        <begin position="240"/>
        <end position="322"/>
    </location>
</feature>
<feature type="compositionally biased region" description="Low complexity" evidence="6">
    <location>
        <begin position="439"/>
        <end position="448"/>
    </location>
</feature>
<feature type="domain" description="Ig-like" evidence="8">
    <location>
        <begin position="7"/>
        <end position="107"/>
    </location>
</feature>
<dbReference type="PANTHER" id="PTHR11640">
    <property type="entry name" value="NEPHRIN"/>
    <property type="match status" value="1"/>
</dbReference>
<evidence type="ECO:0000256" key="5">
    <source>
        <dbReference type="ARBA" id="ARBA00023319"/>
    </source>
</evidence>
<evidence type="ECO:0000256" key="2">
    <source>
        <dbReference type="ARBA" id="ARBA00023136"/>
    </source>
</evidence>
<name>A0AA35X2V1_GEOBA</name>
<accession>A0AA35X2V1</accession>
<dbReference type="PROSITE" id="PS50835">
    <property type="entry name" value="IG_LIKE"/>
    <property type="match status" value="3"/>
</dbReference>